<keyword evidence="4" id="KW-0119">Carbohydrate metabolism</keyword>
<dbReference type="EMBL" id="FQWD01000001">
    <property type="protein sequence ID" value="SHF80752.1"/>
    <property type="molecule type" value="Genomic_DNA"/>
</dbReference>
<dbReference type="InterPro" id="IPR023296">
    <property type="entry name" value="Glyco_hydro_beta-prop_sf"/>
</dbReference>
<keyword evidence="9" id="KW-1185">Reference proteome</keyword>
<evidence type="ECO:0000256" key="7">
    <source>
        <dbReference type="RuleBase" id="RU361187"/>
    </source>
</evidence>
<dbReference type="CDD" id="cd18618">
    <property type="entry name" value="GH43_Xsa43E-like"/>
    <property type="match status" value="1"/>
</dbReference>
<accession>A0A1M5EP00</accession>
<evidence type="ECO:0000256" key="4">
    <source>
        <dbReference type="ARBA" id="ARBA00023277"/>
    </source>
</evidence>
<protein>
    <submittedName>
        <fullName evidence="8">Glycosyl hydrolases family 43</fullName>
    </submittedName>
</protein>
<feature type="site" description="Important for catalytic activity, responsible for pKa modulation of the active site Glu and correct orientation of both the proton donor and substrate" evidence="6">
    <location>
        <position position="172"/>
    </location>
</feature>
<proteinExistence type="inferred from homology"/>
<dbReference type="Pfam" id="PF04616">
    <property type="entry name" value="Glyco_hydro_43"/>
    <property type="match status" value="1"/>
</dbReference>
<keyword evidence="2" id="KW-0858">Xylan degradation</keyword>
<keyword evidence="2" id="KW-0624">Polysaccharide degradation</keyword>
<dbReference type="PROSITE" id="PS51257">
    <property type="entry name" value="PROKAR_LIPOPROTEIN"/>
    <property type="match status" value="1"/>
</dbReference>
<name>A0A1M5EP00_9ALTE</name>
<evidence type="ECO:0000256" key="1">
    <source>
        <dbReference type="ARBA" id="ARBA00009865"/>
    </source>
</evidence>
<evidence type="ECO:0000313" key="9">
    <source>
        <dbReference type="Proteomes" id="UP000184520"/>
    </source>
</evidence>
<comment type="similarity">
    <text evidence="1 7">Belongs to the glycosyl hydrolase 43 family.</text>
</comment>
<evidence type="ECO:0000256" key="3">
    <source>
        <dbReference type="ARBA" id="ARBA00022801"/>
    </source>
</evidence>
<dbReference type="InterPro" id="IPR006710">
    <property type="entry name" value="Glyco_hydro_43"/>
</dbReference>
<dbReference type="STRING" id="634436.SAMN05216361_0467"/>
<sequence length="330" mass="36900">MRQISLALAMVALTGCSGESEVNTPAPTTALEANNPLFTDVFTADPAALVHNDTVYLYTGHDEAPNNDVFFQMHDWLVFSSTDMVNWEAHGPIMKATDFAWAKGDAWAAHMVEKDGTFYFYTTVRHKDDKPGFAIGVATSDSPTGPFKDAIGKALITDDMTKHTPNDWDDIDPAIFIEENGDTYMFFGNLVPKYVKLKDNMIELDGEIKVLDLPNYTEASWVHKKGDNYYLSYACEFPEKICYAMSKSIHGPWEYKGILNEIAGNTETNHQSIIEFKGKDYFIYHTGAVPPIDGKPSGGRFRRSVAIDPLYYNEDGTLKRVVMTTEGIQP</sequence>
<dbReference type="InterPro" id="IPR052176">
    <property type="entry name" value="Glycosyl_Hydrlase_43_Enz"/>
</dbReference>
<dbReference type="GO" id="GO:0004553">
    <property type="term" value="F:hydrolase activity, hydrolyzing O-glycosyl compounds"/>
    <property type="evidence" value="ECO:0007669"/>
    <property type="project" value="InterPro"/>
</dbReference>
<evidence type="ECO:0000256" key="5">
    <source>
        <dbReference type="ARBA" id="ARBA00023295"/>
    </source>
</evidence>
<keyword evidence="5 7" id="KW-0326">Glycosidase</keyword>
<evidence type="ECO:0000256" key="6">
    <source>
        <dbReference type="PIRSR" id="PIRSR606710-2"/>
    </source>
</evidence>
<dbReference type="PANTHER" id="PTHR43772:SF2">
    <property type="entry name" value="PUTATIVE (AFU_ORTHOLOGUE AFUA_2G04480)-RELATED"/>
    <property type="match status" value="1"/>
</dbReference>
<dbReference type="GO" id="GO:0045493">
    <property type="term" value="P:xylan catabolic process"/>
    <property type="evidence" value="ECO:0007669"/>
    <property type="project" value="UniProtKB-KW"/>
</dbReference>
<dbReference type="Gene3D" id="2.115.10.20">
    <property type="entry name" value="Glycosyl hydrolase domain, family 43"/>
    <property type="match status" value="1"/>
</dbReference>
<gene>
    <name evidence="8" type="ORF">SAMN05216361_0467</name>
</gene>
<dbReference type="Proteomes" id="UP000184520">
    <property type="component" value="Unassembled WGS sequence"/>
</dbReference>
<evidence type="ECO:0000313" key="8">
    <source>
        <dbReference type="EMBL" id="SHF80752.1"/>
    </source>
</evidence>
<dbReference type="AlphaFoldDB" id="A0A1M5EP00"/>
<dbReference type="PANTHER" id="PTHR43772">
    <property type="entry name" value="ENDO-1,4-BETA-XYLANASE"/>
    <property type="match status" value="1"/>
</dbReference>
<reference evidence="9" key="1">
    <citation type="submission" date="2016-11" db="EMBL/GenBank/DDBJ databases">
        <authorList>
            <person name="Varghese N."/>
            <person name="Submissions S."/>
        </authorList>
    </citation>
    <scope>NUCLEOTIDE SEQUENCE [LARGE SCALE GENOMIC DNA]</scope>
    <source>
        <strain evidence="9">CGMCC 1.8995</strain>
    </source>
</reference>
<organism evidence="8 9">
    <name type="scientific">Marisediminitalea aggregata</name>
    <dbReference type="NCBI Taxonomy" id="634436"/>
    <lineage>
        <taxon>Bacteria</taxon>
        <taxon>Pseudomonadati</taxon>
        <taxon>Pseudomonadota</taxon>
        <taxon>Gammaproteobacteria</taxon>
        <taxon>Alteromonadales</taxon>
        <taxon>Alteromonadaceae</taxon>
        <taxon>Marisediminitalea</taxon>
    </lineage>
</organism>
<keyword evidence="3 7" id="KW-0378">Hydrolase</keyword>
<dbReference type="SUPFAM" id="SSF75005">
    <property type="entry name" value="Arabinanase/levansucrase/invertase"/>
    <property type="match status" value="1"/>
</dbReference>
<evidence type="ECO:0000256" key="2">
    <source>
        <dbReference type="ARBA" id="ARBA00022651"/>
    </source>
</evidence>